<protein>
    <submittedName>
        <fullName evidence="2">NAD dependent epimerase/dehydratase family protein</fullName>
    </submittedName>
</protein>
<dbReference type="AlphaFoldDB" id="A0A015U801"/>
<feature type="domain" description="NAD-dependent epimerase/dehydratase" evidence="1">
    <location>
        <begin position="6"/>
        <end position="238"/>
    </location>
</feature>
<dbReference type="PATRIC" id="fig|1339316.3.peg.2233"/>
<dbReference type="Proteomes" id="UP000020773">
    <property type="component" value="Unassembled WGS sequence"/>
</dbReference>
<evidence type="ECO:0000313" key="2">
    <source>
        <dbReference type="EMBL" id="EXY91007.1"/>
    </source>
</evidence>
<organism evidence="2 3">
    <name type="scientific">Bacteroides fragilis str. 3998T(B)3</name>
    <dbReference type="NCBI Taxonomy" id="1339316"/>
    <lineage>
        <taxon>Bacteria</taxon>
        <taxon>Pseudomonadati</taxon>
        <taxon>Bacteroidota</taxon>
        <taxon>Bacteroidia</taxon>
        <taxon>Bacteroidales</taxon>
        <taxon>Bacteroidaceae</taxon>
        <taxon>Bacteroides</taxon>
    </lineage>
</organism>
<comment type="caution">
    <text evidence="2">The sequence shown here is derived from an EMBL/GenBank/DDBJ whole genome shotgun (WGS) entry which is preliminary data.</text>
</comment>
<dbReference type="Gene3D" id="3.40.50.720">
    <property type="entry name" value="NAD(P)-binding Rossmann-like Domain"/>
    <property type="match status" value="1"/>
</dbReference>
<dbReference type="RefSeq" id="WP_032577983.1">
    <property type="nucleotide sequence ID" value="NZ_JGDB01000094.1"/>
</dbReference>
<accession>A0A015U801</accession>
<sequence length="303" mass="34350">MKITIIGGGSGMLSNSIGTVLKKVGYFIQVIGKSSPVAFAPDVFIRKNLLEDAVYITELLDSDVIIYAAGAGVQAAVPIAANTMYTMNLLVPIKLCLLLNEHNYLGTFVSFGTYMEIGCNDEMYKSFNEDELLHSCLPVTNDYVLSKRLFTHYIHNANFVFRKYHFVLPNLFSRDEVGTRLLPYVVNYLRERKKCNKVEQPRFSSGSQIRQYVFIEEVIEAIFKCIEGEVVSGIYNIGGGQTATIREFIEELFNAFCVDVDEHMFGKELRRDNDILSLSLNDAKLYKAIHYSPIIKITDIYHE</sequence>
<dbReference type="EMBL" id="JGDB01000094">
    <property type="protein sequence ID" value="EXY91007.1"/>
    <property type="molecule type" value="Genomic_DNA"/>
</dbReference>
<reference evidence="2 3" key="1">
    <citation type="submission" date="2014-02" db="EMBL/GenBank/DDBJ databases">
        <authorList>
            <person name="Sears C."/>
            <person name="Carroll K."/>
            <person name="Sack B.R."/>
            <person name="Qadri F."/>
            <person name="Myers L.L."/>
            <person name="Chung G.-T."/>
            <person name="Escheverria P."/>
            <person name="Fraser C.M."/>
            <person name="Sadzewicz L."/>
            <person name="Shefchek K.A."/>
            <person name="Tallon L."/>
            <person name="Das S.P."/>
            <person name="Daugherty S."/>
            <person name="Mongodin E.F."/>
        </authorList>
    </citation>
    <scope>NUCLEOTIDE SEQUENCE [LARGE SCALE GENOMIC DNA]</scope>
    <source>
        <strain evidence="3">3998T(B)3</strain>
    </source>
</reference>
<name>A0A015U801_BACFG</name>
<proteinExistence type="predicted"/>
<evidence type="ECO:0000259" key="1">
    <source>
        <dbReference type="Pfam" id="PF01370"/>
    </source>
</evidence>
<dbReference type="InterPro" id="IPR036291">
    <property type="entry name" value="NAD(P)-bd_dom_sf"/>
</dbReference>
<evidence type="ECO:0000313" key="3">
    <source>
        <dbReference type="Proteomes" id="UP000020773"/>
    </source>
</evidence>
<gene>
    <name evidence="2" type="ORF">M125_2327</name>
</gene>
<dbReference type="InterPro" id="IPR001509">
    <property type="entry name" value="Epimerase_deHydtase"/>
</dbReference>
<dbReference type="SUPFAM" id="SSF51735">
    <property type="entry name" value="NAD(P)-binding Rossmann-fold domains"/>
    <property type="match status" value="1"/>
</dbReference>
<dbReference type="Pfam" id="PF01370">
    <property type="entry name" value="Epimerase"/>
    <property type="match status" value="1"/>
</dbReference>